<geneLocation type="plasmid" evidence="3 4">
    <name>unnamed3</name>
</geneLocation>
<name>A0A2L1UZL3_9GAMM</name>
<keyword evidence="4" id="KW-1185">Reference proteome</keyword>
<feature type="region of interest" description="Disordered" evidence="1">
    <location>
        <begin position="78"/>
        <end position="101"/>
    </location>
</feature>
<keyword evidence="2" id="KW-0812">Transmembrane</keyword>
<evidence type="ECO:0000313" key="3">
    <source>
        <dbReference type="EMBL" id="AVF38278.1"/>
    </source>
</evidence>
<protein>
    <submittedName>
        <fullName evidence="3">Uncharacterized protein</fullName>
    </submittedName>
</protein>
<evidence type="ECO:0000256" key="2">
    <source>
        <dbReference type="SAM" id="Phobius"/>
    </source>
</evidence>
<sequence length="140" mass="15170">MKVDFRQSWTKITSAICGCSASAACTANVRSLERLLASTADSVFAGETSGVLFSVRVLLSAGHPLLLPSRSVSGRSQRFMMPRRTDSSPRSSDTTTRLGHGHRQTMPEFRRAFDAVHFCLTGVCSLFQCGMVSIIAVVLL</sequence>
<dbReference type="AlphaFoldDB" id="A0A2L1UZL3"/>
<evidence type="ECO:0000313" key="4">
    <source>
        <dbReference type="Proteomes" id="UP000239197"/>
    </source>
</evidence>
<feature type="transmembrane region" description="Helical" evidence="2">
    <location>
        <begin position="115"/>
        <end position="139"/>
    </location>
</feature>
<dbReference type="PROSITE" id="PS51257">
    <property type="entry name" value="PROKAR_LIPOPROTEIN"/>
    <property type="match status" value="1"/>
</dbReference>
<feature type="compositionally biased region" description="Low complexity" evidence="1">
    <location>
        <begin position="88"/>
        <end position="97"/>
    </location>
</feature>
<keyword evidence="2" id="KW-1133">Transmembrane helix</keyword>
<keyword evidence="3" id="KW-0614">Plasmid</keyword>
<evidence type="ECO:0000256" key="1">
    <source>
        <dbReference type="SAM" id="MobiDB-lite"/>
    </source>
</evidence>
<keyword evidence="2" id="KW-0472">Membrane</keyword>
<organism evidence="3 4">
    <name type="scientific">Rahnella sikkimica</name>
    <dbReference type="NCBI Taxonomy" id="1805933"/>
    <lineage>
        <taxon>Bacteria</taxon>
        <taxon>Pseudomonadati</taxon>
        <taxon>Pseudomonadota</taxon>
        <taxon>Gammaproteobacteria</taxon>
        <taxon>Enterobacterales</taxon>
        <taxon>Yersiniaceae</taxon>
        <taxon>Rahnella</taxon>
    </lineage>
</organism>
<reference evidence="4" key="1">
    <citation type="submission" date="2017-01" db="EMBL/GenBank/DDBJ databases">
        <title>Genome sequence of Rouxiella sp. ERMR1:05.</title>
        <authorList>
            <person name="Kumar R."/>
            <person name="Singh D."/>
            <person name="Kumar S."/>
        </authorList>
    </citation>
    <scope>NUCLEOTIDE SEQUENCE [LARGE SCALE GENOMIC DNA]</scope>
    <source>
        <strain evidence="4">ERMR1:05</strain>
        <plasmid evidence="4">unnamed3</plasmid>
    </source>
</reference>
<gene>
    <name evidence="3" type="ORF">BV494_25735</name>
</gene>
<proteinExistence type="predicted"/>
<accession>A0A2L1UZL3</accession>
<dbReference type="EMBL" id="CP019065">
    <property type="protein sequence ID" value="AVF38278.1"/>
    <property type="molecule type" value="Genomic_DNA"/>
</dbReference>
<dbReference type="KEGG" id="rox:BV494_25735"/>
<dbReference type="Proteomes" id="UP000239197">
    <property type="component" value="Plasmid unnamed3"/>
</dbReference>